<organism evidence="1 2">
    <name type="scientific">Sulfitobacter litoralis</name>
    <dbReference type="NCBI Taxonomy" id="335975"/>
    <lineage>
        <taxon>Bacteria</taxon>
        <taxon>Pseudomonadati</taxon>
        <taxon>Pseudomonadota</taxon>
        <taxon>Alphaproteobacteria</taxon>
        <taxon>Rhodobacterales</taxon>
        <taxon>Roseobacteraceae</taxon>
        <taxon>Sulfitobacter</taxon>
    </lineage>
</organism>
<name>A0ABY0RRT0_9RHOB</name>
<sequence>MELPVGSNPAPRMLQVNFSRRCTAVPHFEFQDFELRLDHARFHQRGHMSLFERFSALRKQFYQTPIRKSVAGIVRMRYDASGCYIIQEYT</sequence>
<protein>
    <submittedName>
        <fullName evidence="1">Uncharacterized protein</fullName>
    </submittedName>
</protein>
<dbReference type="EMBL" id="FNJD01000002">
    <property type="protein sequence ID" value="SDO40815.1"/>
    <property type="molecule type" value="Genomic_DNA"/>
</dbReference>
<proteinExistence type="predicted"/>
<comment type="caution">
    <text evidence="1">The sequence shown here is derived from an EMBL/GenBank/DDBJ whole genome shotgun (WGS) entry which is preliminary data.</text>
</comment>
<reference evidence="1 2" key="1">
    <citation type="submission" date="2016-10" db="EMBL/GenBank/DDBJ databases">
        <authorList>
            <person name="Varghese N."/>
            <person name="Submissions S."/>
        </authorList>
    </citation>
    <scope>NUCLEOTIDE SEQUENCE [LARGE SCALE GENOMIC DNA]</scope>
    <source>
        <strain evidence="1 2">DSM 17584</strain>
    </source>
</reference>
<gene>
    <name evidence="1" type="ORF">SAMN04488512_102329</name>
</gene>
<accession>A0ABY0RRT0</accession>
<dbReference type="Proteomes" id="UP000198646">
    <property type="component" value="Unassembled WGS sequence"/>
</dbReference>
<evidence type="ECO:0000313" key="2">
    <source>
        <dbReference type="Proteomes" id="UP000198646"/>
    </source>
</evidence>
<evidence type="ECO:0000313" key="1">
    <source>
        <dbReference type="EMBL" id="SDO40815.1"/>
    </source>
</evidence>
<keyword evidence="2" id="KW-1185">Reference proteome</keyword>